<evidence type="ECO:0000256" key="5">
    <source>
        <dbReference type="SAM" id="MobiDB-lite"/>
    </source>
</evidence>
<dbReference type="Pfam" id="PF05495">
    <property type="entry name" value="zf-CHY"/>
    <property type="match status" value="1"/>
</dbReference>
<keyword evidence="8" id="KW-1185">Reference proteome</keyword>
<evidence type="ECO:0000256" key="4">
    <source>
        <dbReference type="PROSITE-ProRule" id="PRU00601"/>
    </source>
</evidence>
<dbReference type="SUPFAM" id="SSF161219">
    <property type="entry name" value="CHY zinc finger-like"/>
    <property type="match status" value="1"/>
</dbReference>
<gene>
    <name evidence="7" type="ORF">VNE69_01120</name>
</gene>
<evidence type="ECO:0000256" key="1">
    <source>
        <dbReference type="ARBA" id="ARBA00022723"/>
    </source>
</evidence>
<dbReference type="InterPro" id="IPR008913">
    <property type="entry name" value="Znf_CHY"/>
</dbReference>
<evidence type="ECO:0000259" key="6">
    <source>
        <dbReference type="PROSITE" id="PS51266"/>
    </source>
</evidence>
<evidence type="ECO:0000256" key="2">
    <source>
        <dbReference type="ARBA" id="ARBA00022771"/>
    </source>
</evidence>
<proteinExistence type="predicted"/>
<keyword evidence="3" id="KW-0862">Zinc</keyword>
<dbReference type="Proteomes" id="UP001334084">
    <property type="component" value="Chromosome 1"/>
</dbReference>
<reference evidence="7" key="1">
    <citation type="journal article" date="2024" name="BMC Genomics">
        <title>Functional annotation of a divergent genome using sequence and structure-based similarity.</title>
        <authorList>
            <person name="Svedberg D."/>
            <person name="Winiger R.R."/>
            <person name="Berg A."/>
            <person name="Sharma H."/>
            <person name="Tellgren-Roth C."/>
            <person name="Debrunner-Vossbrinck B.A."/>
            <person name="Vossbrinck C.R."/>
            <person name="Barandun J."/>
        </authorList>
    </citation>
    <scope>NUCLEOTIDE SEQUENCE</scope>
    <source>
        <strain evidence="7">Illinois isolate</strain>
    </source>
</reference>
<protein>
    <submittedName>
        <fullName evidence="7">CHY zinc finger domain-containing protein</fullName>
    </submittedName>
</protein>
<accession>A0AAX4J8F5</accession>
<evidence type="ECO:0000256" key="3">
    <source>
        <dbReference type="ARBA" id="ARBA00022833"/>
    </source>
</evidence>
<organism evidence="7 8">
    <name type="scientific">Vairimorpha necatrix</name>
    <dbReference type="NCBI Taxonomy" id="6039"/>
    <lineage>
        <taxon>Eukaryota</taxon>
        <taxon>Fungi</taxon>
        <taxon>Fungi incertae sedis</taxon>
        <taxon>Microsporidia</taxon>
        <taxon>Nosematidae</taxon>
        <taxon>Vairimorpha</taxon>
    </lineage>
</organism>
<dbReference type="GO" id="GO:0008270">
    <property type="term" value="F:zinc ion binding"/>
    <property type="evidence" value="ECO:0007669"/>
    <property type="project" value="UniProtKB-KW"/>
</dbReference>
<dbReference type="RefSeq" id="XP_065328327.1">
    <property type="nucleotide sequence ID" value="XM_065472255.1"/>
</dbReference>
<feature type="region of interest" description="Disordered" evidence="5">
    <location>
        <begin position="328"/>
        <end position="348"/>
    </location>
</feature>
<feature type="domain" description="CHY-type" evidence="6">
    <location>
        <begin position="252"/>
        <end position="317"/>
    </location>
</feature>
<dbReference type="PROSITE" id="PS51266">
    <property type="entry name" value="ZF_CHY"/>
    <property type="match status" value="1"/>
</dbReference>
<sequence length="348" mass="40322">MGNFTKTNRTIKKDNCYLIYLNIPKDCIYEVSNIIIEFNLEENEIKILSDDIPDEIKSRMASFYCGDIDKFIRKIEENLDIFLSGKEPEKDPHVQNIENEDKIISLPDKFVYPTQNVNINTLEIEISKKGIYFFIAKNINIQVNCKKCKKSSDLVNSKKCTCGNLLKCNFIPTLNSEVLGSLFLDNCTFLHLNPTNFQFNCENCFSNYQSNKIGINTKFRMDCWKCNNLLSFNLKKLIFVEKKTQTFKIGSELPQKGACKHYKRSYRWFRFPCCKSVYPCDICHDAENNHQSQFANKMICGFCSKEQSVKSNCDCGMDLKKSTTFWEGGKGSRNKATMSKKDSKKYTK</sequence>
<dbReference type="InterPro" id="IPR037274">
    <property type="entry name" value="Znf_CHY_sf"/>
</dbReference>
<keyword evidence="2 4" id="KW-0863">Zinc-finger</keyword>
<evidence type="ECO:0000313" key="8">
    <source>
        <dbReference type="Proteomes" id="UP001334084"/>
    </source>
</evidence>
<keyword evidence="1" id="KW-0479">Metal-binding</keyword>
<dbReference type="GeneID" id="90539985"/>
<name>A0AAX4J8F5_9MICR</name>
<dbReference type="EMBL" id="CP142726">
    <property type="protein sequence ID" value="WUR02182.1"/>
    <property type="molecule type" value="Genomic_DNA"/>
</dbReference>
<evidence type="ECO:0000313" key="7">
    <source>
        <dbReference type="EMBL" id="WUR02182.1"/>
    </source>
</evidence>
<feature type="compositionally biased region" description="Basic and acidic residues" evidence="5">
    <location>
        <begin position="339"/>
        <end position="348"/>
    </location>
</feature>
<dbReference type="AlphaFoldDB" id="A0AAX4J8F5"/>
<dbReference type="KEGG" id="vnx:VNE69_01120"/>